<dbReference type="AlphaFoldDB" id="A0A179V5N1"/>
<dbReference type="RefSeq" id="XP_031581192.1">
    <property type="nucleotide sequence ID" value="XM_031723849.1"/>
</dbReference>
<dbReference type="KEGG" id="bgh:BDBG_09061"/>
<dbReference type="GeneID" id="42528277"/>
<dbReference type="VEuPathDB" id="FungiDB:BDBG_09061"/>
<sequence>MPGLHIPGIPTRPNDKAARKRNGPAFTTFPHRVAYKDPFLPAMDLTMAVPVLAPPVDETLSRLNQSSSEASRSTKSIHGLSRVYIPSETPRQSSANWLAGLSLPWRNRRTTKTVSIRLTGVDKPL</sequence>
<dbReference type="OrthoDB" id="4188768at2759"/>
<feature type="region of interest" description="Disordered" evidence="1">
    <location>
        <begin position="1"/>
        <end position="24"/>
    </location>
</feature>
<gene>
    <name evidence="2" type="ORF">BDBG_09061</name>
</gene>
<reference evidence="3" key="1">
    <citation type="journal article" date="2015" name="PLoS Genet.">
        <title>The dynamic genome and transcriptome of the human fungal pathogen Blastomyces and close relative Emmonsia.</title>
        <authorList>
            <person name="Munoz J.F."/>
            <person name="Gauthier G.M."/>
            <person name="Desjardins C.A."/>
            <person name="Gallo J.E."/>
            <person name="Holder J."/>
            <person name="Sullivan T.D."/>
            <person name="Marty A.J."/>
            <person name="Carmen J.C."/>
            <person name="Chen Z."/>
            <person name="Ding L."/>
            <person name="Gujja S."/>
            <person name="Magrini V."/>
            <person name="Misas E."/>
            <person name="Mitreva M."/>
            <person name="Priest M."/>
            <person name="Saif S."/>
            <person name="Whiston E.A."/>
            <person name="Young S."/>
            <person name="Zeng Q."/>
            <person name="Goldman W.E."/>
            <person name="Mardis E.R."/>
            <person name="Taylor J.W."/>
            <person name="McEwen J.G."/>
            <person name="Clay O.K."/>
            <person name="Klein B.S."/>
            <person name="Cuomo C.A."/>
        </authorList>
    </citation>
    <scope>NUCLEOTIDE SEQUENCE [LARGE SCALE GENOMIC DNA]</scope>
    <source>
        <strain evidence="3">SLH14081</strain>
    </source>
</reference>
<keyword evidence="3" id="KW-1185">Reference proteome</keyword>
<proteinExistence type="predicted"/>
<protein>
    <submittedName>
        <fullName evidence="2">Uncharacterized protein</fullName>
    </submittedName>
</protein>
<evidence type="ECO:0000313" key="2">
    <source>
        <dbReference type="EMBL" id="OAT13952.1"/>
    </source>
</evidence>
<name>A0A179V5N1_BLAGS</name>
<accession>A0A179V5N1</accession>
<evidence type="ECO:0000256" key="1">
    <source>
        <dbReference type="SAM" id="MobiDB-lite"/>
    </source>
</evidence>
<evidence type="ECO:0000313" key="3">
    <source>
        <dbReference type="Proteomes" id="UP000002038"/>
    </source>
</evidence>
<organism evidence="2 3">
    <name type="scientific">Blastomyces gilchristii (strain SLH14081)</name>
    <name type="common">Blastomyces dermatitidis</name>
    <dbReference type="NCBI Taxonomy" id="559298"/>
    <lineage>
        <taxon>Eukaryota</taxon>
        <taxon>Fungi</taxon>
        <taxon>Dikarya</taxon>
        <taxon>Ascomycota</taxon>
        <taxon>Pezizomycotina</taxon>
        <taxon>Eurotiomycetes</taxon>
        <taxon>Eurotiomycetidae</taxon>
        <taxon>Onygenales</taxon>
        <taxon>Ajellomycetaceae</taxon>
        <taxon>Blastomyces</taxon>
    </lineage>
</organism>
<dbReference type="Proteomes" id="UP000002038">
    <property type="component" value="Unassembled WGS sequence"/>
</dbReference>
<dbReference type="EMBL" id="GG657481">
    <property type="protein sequence ID" value="OAT13952.1"/>
    <property type="molecule type" value="Genomic_DNA"/>
</dbReference>